<dbReference type="PANTHER" id="PTHR43249:SF1">
    <property type="entry name" value="D-GLUCOSIDE 3-DEHYDROGENASE"/>
    <property type="match status" value="1"/>
</dbReference>
<evidence type="ECO:0000256" key="1">
    <source>
        <dbReference type="SAM" id="MobiDB-lite"/>
    </source>
</evidence>
<dbReference type="Pfam" id="PF22725">
    <property type="entry name" value="GFO_IDH_MocA_C3"/>
    <property type="match status" value="1"/>
</dbReference>
<name>A0A1H6AXV6_9ACTN</name>
<accession>A0A1H6AXV6</accession>
<dbReference type="PANTHER" id="PTHR43249">
    <property type="entry name" value="UDP-N-ACETYL-2-AMINO-2-DEOXY-D-GLUCURONATE OXIDASE"/>
    <property type="match status" value="1"/>
</dbReference>
<sequence length="397" mass="42998">MRNVHRVREVARDTAVHRPGAGTQDGPGERVSPVPPASRPYRTAIIGAGSIAGDAHVPAIRALESAGHLDLVAVADADARRAERFAATHAIPRGYRDPRELLATERPDLVVVCTPSFTHADLTVAALEAGAWVFCEKPLCGSLADHDRILAAERATGRYCAPVFQWRAGSGAAHVRDLLHGGAAGPPLLALCQTTWYRGADYYAAPWRGRRATELGGATVTQGIHAMDLLLWLMPDWTEVSARVATVDRDIETEDVSLAHVAFSGGALASIVNSVVSSHQESYLRLDCARASVELRHLYAYRNEHWTFTPAPDHPPTAPDWDTIGPDVPAHQAPQLADLVARMRRGEPPEHTTADARRTTEFVTALYKSARTGQPVPRGSITPDDPFHHSWSPAATR</sequence>
<keyword evidence="5" id="KW-1185">Reference proteome</keyword>
<dbReference type="InterPro" id="IPR000683">
    <property type="entry name" value="Gfo/Idh/MocA-like_OxRdtase_N"/>
</dbReference>
<feature type="domain" description="Gfo/Idh/MocA-like oxidoreductase N-terminal" evidence="2">
    <location>
        <begin position="42"/>
        <end position="160"/>
    </location>
</feature>
<dbReference type="InterPro" id="IPR036291">
    <property type="entry name" value="NAD(P)-bd_dom_sf"/>
</dbReference>
<dbReference type="SUPFAM" id="SSF55347">
    <property type="entry name" value="Glyceraldehyde-3-phosphate dehydrogenase-like, C-terminal domain"/>
    <property type="match status" value="1"/>
</dbReference>
<organism evidence="4 5">
    <name type="scientific">Actinacidiphila yanglinensis</name>
    <dbReference type="NCBI Taxonomy" id="310779"/>
    <lineage>
        <taxon>Bacteria</taxon>
        <taxon>Bacillati</taxon>
        <taxon>Actinomycetota</taxon>
        <taxon>Actinomycetes</taxon>
        <taxon>Kitasatosporales</taxon>
        <taxon>Streptomycetaceae</taxon>
        <taxon>Actinacidiphila</taxon>
    </lineage>
</organism>
<evidence type="ECO:0000313" key="4">
    <source>
        <dbReference type="EMBL" id="SEG53381.1"/>
    </source>
</evidence>
<feature type="region of interest" description="Disordered" evidence="1">
    <location>
        <begin position="1"/>
        <end position="38"/>
    </location>
</feature>
<gene>
    <name evidence="4" type="ORF">SAMN05216223_10657</name>
</gene>
<feature type="domain" description="GFO/IDH/MocA-like oxidoreductase" evidence="3">
    <location>
        <begin position="174"/>
        <end position="293"/>
    </location>
</feature>
<reference evidence="4 5" key="1">
    <citation type="submission" date="2016-10" db="EMBL/GenBank/DDBJ databases">
        <authorList>
            <person name="de Groot N.N."/>
        </authorList>
    </citation>
    <scope>NUCLEOTIDE SEQUENCE [LARGE SCALE GENOMIC DNA]</scope>
    <source>
        <strain evidence="4 5">CGMCC 4.2023</strain>
    </source>
</reference>
<dbReference type="SUPFAM" id="SSF51735">
    <property type="entry name" value="NAD(P)-binding Rossmann-fold domains"/>
    <property type="match status" value="1"/>
</dbReference>
<dbReference type="Proteomes" id="UP000236754">
    <property type="component" value="Unassembled WGS sequence"/>
</dbReference>
<dbReference type="InterPro" id="IPR052515">
    <property type="entry name" value="Gfo/Idh/MocA_Oxidoreductase"/>
</dbReference>
<evidence type="ECO:0000313" key="5">
    <source>
        <dbReference type="Proteomes" id="UP000236754"/>
    </source>
</evidence>
<dbReference type="EMBL" id="FNVU01000006">
    <property type="protein sequence ID" value="SEG53381.1"/>
    <property type="molecule type" value="Genomic_DNA"/>
</dbReference>
<dbReference type="Gene3D" id="3.30.360.10">
    <property type="entry name" value="Dihydrodipicolinate Reductase, domain 2"/>
    <property type="match status" value="1"/>
</dbReference>
<proteinExistence type="predicted"/>
<dbReference type="AlphaFoldDB" id="A0A1H6AXV6"/>
<dbReference type="Pfam" id="PF01408">
    <property type="entry name" value="GFO_IDH_MocA"/>
    <property type="match status" value="1"/>
</dbReference>
<dbReference type="GO" id="GO:0000166">
    <property type="term" value="F:nucleotide binding"/>
    <property type="evidence" value="ECO:0007669"/>
    <property type="project" value="InterPro"/>
</dbReference>
<evidence type="ECO:0000259" key="2">
    <source>
        <dbReference type="Pfam" id="PF01408"/>
    </source>
</evidence>
<feature type="region of interest" description="Disordered" evidence="1">
    <location>
        <begin position="368"/>
        <end position="397"/>
    </location>
</feature>
<protein>
    <submittedName>
        <fullName evidence="4">Predicted dehydrogenase</fullName>
    </submittedName>
</protein>
<dbReference type="InterPro" id="IPR055170">
    <property type="entry name" value="GFO_IDH_MocA-like_dom"/>
</dbReference>
<feature type="compositionally biased region" description="Basic and acidic residues" evidence="1">
    <location>
        <begin position="1"/>
        <end position="16"/>
    </location>
</feature>
<dbReference type="Gene3D" id="3.40.50.720">
    <property type="entry name" value="NAD(P)-binding Rossmann-like Domain"/>
    <property type="match status" value="1"/>
</dbReference>
<evidence type="ECO:0000259" key="3">
    <source>
        <dbReference type="Pfam" id="PF22725"/>
    </source>
</evidence>